<keyword evidence="5" id="KW-0072">Autophagy</keyword>
<dbReference type="AlphaFoldDB" id="A0A9W8CLS2"/>
<evidence type="ECO:0000313" key="7">
    <source>
        <dbReference type="EMBL" id="KAJ1646863.1"/>
    </source>
</evidence>
<dbReference type="GO" id="GO:0005829">
    <property type="term" value="C:cytosol"/>
    <property type="evidence" value="ECO:0007669"/>
    <property type="project" value="TreeGrafter"/>
</dbReference>
<dbReference type="EMBL" id="JANBOH010000046">
    <property type="protein sequence ID" value="KAJ1646863.1"/>
    <property type="molecule type" value="Genomic_DNA"/>
</dbReference>
<dbReference type="GO" id="GO:0000422">
    <property type="term" value="P:autophagy of mitochondrion"/>
    <property type="evidence" value="ECO:0007669"/>
    <property type="project" value="TreeGrafter"/>
</dbReference>
<dbReference type="Proteomes" id="UP001145021">
    <property type="component" value="Unassembled WGS sequence"/>
</dbReference>
<dbReference type="GO" id="GO:0061651">
    <property type="term" value="F:Atg12 conjugating enzyme activity"/>
    <property type="evidence" value="ECO:0007669"/>
    <property type="project" value="TreeGrafter"/>
</dbReference>
<accession>A0A9W8CLS2</accession>
<reference evidence="7" key="1">
    <citation type="submission" date="2022-07" db="EMBL/GenBank/DDBJ databases">
        <title>Phylogenomic reconstructions and comparative analyses of Kickxellomycotina fungi.</title>
        <authorList>
            <person name="Reynolds N.K."/>
            <person name="Stajich J.E."/>
            <person name="Barry K."/>
            <person name="Grigoriev I.V."/>
            <person name="Crous P."/>
            <person name="Smith M.E."/>
        </authorList>
    </citation>
    <scope>NUCLEOTIDE SEQUENCE</scope>
    <source>
        <strain evidence="7">NBRC 105413</strain>
    </source>
</reference>
<protein>
    <recommendedName>
        <fullName evidence="2">Ubiquitin-like-conjugating enzyme ATG10</fullName>
    </recommendedName>
    <alternativeName>
        <fullName evidence="6">Autophagy-related protein 10</fullName>
    </alternativeName>
</protein>
<evidence type="ECO:0000256" key="6">
    <source>
        <dbReference type="ARBA" id="ARBA00029833"/>
    </source>
</evidence>
<evidence type="ECO:0000313" key="8">
    <source>
        <dbReference type="Proteomes" id="UP001145021"/>
    </source>
</evidence>
<proteinExistence type="inferred from homology"/>
<evidence type="ECO:0000256" key="1">
    <source>
        <dbReference type="ARBA" id="ARBA00005696"/>
    </source>
</evidence>
<comment type="caution">
    <text evidence="7">The sequence shown here is derived from an EMBL/GenBank/DDBJ whole genome shotgun (WGS) entry which is preliminary data.</text>
</comment>
<evidence type="ECO:0000256" key="3">
    <source>
        <dbReference type="ARBA" id="ARBA00022679"/>
    </source>
</evidence>
<comment type="similarity">
    <text evidence="1">Belongs to the ATG10 family.</text>
</comment>
<organism evidence="7 8">
    <name type="scientific">Coemansia asiatica</name>
    <dbReference type="NCBI Taxonomy" id="1052880"/>
    <lineage>
        <taxon>Eukaryota</taxon>
        <taxon>Fungi</taxon>
        <taxon>Fungi incertae sedis</taxon>
        <taxon>Zoopagomycota</taxon>
        <taxon>Kickxellomycotina</taxon>
        <taxon>Kickxellomycetes</taxon>
        <taxon>Kickxellales</taxon>
        <taxon>Kickxellaceae</taxon>
        <taxon>Coemansia</taxon>
    </lineage>
</organism>
<evidence type="ECO:0000256" key="4">
    <source>
        <dbReference type="ARBA" id="ARBA00022786"/>
    </source>
</evidence>
<dbReference type="Gene3D" id="3.30.1460.50">
    <property type="match status" value="1"/>
</dbReference>
<dbReference type="PANTHER" id="PTHR14957">
    <property type="entry name" value="UBIQUITIN-LIKE-CONJUGATING ENZYME ATG10"/>
    <property type="match status" value="1"/>
</dbReference>
<name>A0A9W8CLS2_9FUNG</name>
<gene>
    <name evidence="7" type="ORF">LPJ64_001684</name>
</gene>
<keyword evidence="3" id="KW-0808">Transferase</keyword>
<dbReference type="InterPro" id="IPR007135">
    <property type="entry name" value="Atg3/Atg10"/>
</dbReference>
<evidence type="ECO:0000256" key="2">
    <source>
        <dbReference type="ARBA" id="ARBA00021099"/>
    </source>
</evidence>
<keyword evidence="8" id="KW-1185">Reference proteome</keyword>
<sequence>MPANGFEDFPYLTRQEFVQCISGFMDKYAEAMAATGRYTVRIVNQNATTPGKRTFLEIQTLLYNKTQANPREQHSLSDLEQDQDIEDADPLHPPGPRPPPSIIGEVQYHVIYSPTWRVPTLYLRVTQGPSVITDMDGIRRLLIGDWEVRQAVDAVEFGGALGVQEHPELGVPFVFVHPCHTATMLRAVVQGEVRVEWREYLAAWMSMVGGAVGLTLPTVK</sequence>
<dbReference type="PANTHER" id="PTHR14957:SF1">
    <property type="entry name" value="UBIQUITIN-LIKE-CONJUGATING ENZYME ATG10"/>
    <property type="match status" value="1"/>
</dbReference>
<keyword evidence="4" id="KW-0833">Ubl conjugation pathway</keyword>
<dbReference type="GO" id="GO:0000045">
    <property type="term" value="P:autophagosome assembly"/>
    <property type="evidence" value="ECO:0007669"/>
    <property type="project" value="TreeGrafter"/>
</dbReference>
<dbReference type="GO" id="GO:0032446">
    <property type="term" value="P:protein modification by small protein conjugation"/>
    <property type="evidence" value="ECO:0007669"/>
    <property type="project" value="TreeGrafter"/>
</dbReference>
<evidence type="ECO:0000256" key="5">
    <source>
        <dbReference type="ARBA" id="ARBA00023006"/>
    </source>
</evidence>
<dbReference type="Pfam" id="PF03987">
    <property type="entry name" value="Autophagy_act_C"/>
    <property type="match status" value="1"/>
</dbReference>